<sequence length="237" mass="28107">MVRSYLSEQEKSDIIRATHYVLQHRLNTTIPFTPEQIHRNYTQMNESLKNFFWNEVGKISGIEHQVAYKYFINTWTRQVFSDSVKENKETFVPEIISAFIKCDGEPNCSAHVWQLVKPIVEQNNWHLGQSYSLTHHHTKRLEMTNLVVNLKAYILDADINSKRKKHDRKIDLHLREIDSYAQQVRQIYYQKYDNVQEKDDSLINVLKDLVIQSHVPDSAQDLNKTLEEVILMMNKFE</sequence>
<protein>
    <submittedName>
        <fullName evidence="1">Hypothetical_protein</fullName>
    </submittedName>
</protein>
<dbReference type="Proteomes" id="UP001642409">
    <property type="component" value="Unassembled WGS sequence"/>
</dbReference>
<keyword evidence="2" id="KW-1185">Reference proteome</keyword>
<gene>
    <name evidence="1" type="ORF">HINF_LOCUS31445</name>
</gene>
<accession>A0ABP1J0H7</accession>
<comment type="caution">
    <text evidence="1">The sequence shown here is derived from an EMBL/GenBank/DDBJ whole genome shotgun (WGS) entry which is preliminary data.</text>
</comment>
<dbReference type="EMBL" id="CAXDID020000105">
    <property type="protein sequence ID" value="CAL6027686.1"/>
    <property type="molecule type" value="Genomic_DNA"/>
</dbReference>
<name>A0ABP1J0H7_9EUKA</name>
<reference evidence="1 2" key="1">
    <citation type="submission" date="2024-07" db="EMBL/GenBank/DDBJ databases">
        <authorList>
            <person name="Akdeniz Z."/>
        </authorList>
    </citation>
    <scope>NUCLEOTIDE SEQUENCE [LARGE SCALE GENOMIC DNA]</scope>
</reference>
<organism evidence="1 2">
    <name type="scientific">Hexamita inflata</name>
    <dbReference type="NCBI Taxonomy" id="28002"/>
    <lineage>
        <taxon>Eukaryota</taxon>
        <taxon>Metamonada</taxon>
        <taxon>Diplomonadida</taxon>
        <taxon>Hexamitidae</taxon>
        <taxon>Hexamitinae</taxon>
        <taxon>Hexamita</taxon>
    </lineage>
</organism>
<evidence type="ECO:0000313" key="2">
    <source>
        <dbReference type="Proteomes" id="UP001642409"/>
    </source>
</evidence>
<proteinExistence type="predicted"/>
<evidence type="ECO:0000313" key="1">
    <source>
        <dbReference type="EMBL" id="CAL6027686.1"/>
    </source>
</evidence>